<feature type="transmembrane region" description="Helical" evidence="5">
    <location>
        <begin position="68"/>
        <end position="87"/>
    </location>
</feature>
<evidence type="ECO:0000256" key="2">
    <source>
        <dbReference type="ARBA" id="ARBA00022692"/>
    </source>
</evidence>
<evidence type="ECO:0000256" key="3">
    <source>
        <dbReference type="ARBA" id="ARBA00022989"/>
    </source>
</evidence>
<organism evidence="7 8">
    <name type="scientific">Brachyspira murdochii</name>
    <dbReference type="NCBI Taxonomy" id="84378"/>
    <lineage>
        <taxon>Bacteria</taxon>
        <taxon>Pseudomonadati</taxon>
        <taxon>Spirochaetota</taxon>
        <taxon>Spirochaetia</taxon>
        <taxon>Brachyspirales</taxon>
        <taxon>Brachyspiraceae</taxon>
        <taxon>Brachyspira</taxon>
    </lineage>
</organism>
<evidence type="ECO:0000313" key="8">
    <source>
        <dbReference type="Proteomes" id="UP000238924"/>
    </source>
</evidence>
<evidence type="ECO:0000256" key="5">
    <source>
        <dbReference type="SAM" id="Phobius"/>
    </source>
</evidence>
<dbReference type="InterPro" id="IPR010652">
    <property type="entry name" value="DUF1232"/>
</dbReference>
<keyword evidence="2 5" id="KW-0812">Transmembrane</keyword>
<sequence>MSDMKNKAKELWDKFSLDITLDKLKSIFAKSKEILNLSSSAHLSKFLDKIQLMIDMIGDYINGNYKNIPWKTIASIAGALIYIIMPIDAIPDIIPIAGLLDDAFIIGLCLKYFSEDLNKYKAWKYGEDNTDTSEIIENKADENNSATEVEYKIIDDNDK</sequence>
<gene>
    <name evidence="7" type="ORF">DJ52_14985</name>
</gene>
<protein>
    <recommendedName>
        <fullName evidence="6">DUF1232 domain-containing protein</fullName>
    </recommendedName>
</protein>
<evidence type="ECO:0000259" key="6">
    <source>
        <dbReference type="Pfam" id="PF06803"/>
    </source>
</evidence>
<feature type="domain" description="DUF1232" evidence="6">
    <location>
        <begin position="73"/>
        <end position="107"/>
    </location>
</feature>
<evidence type="ECO:0000313" key="7">
    <source>
        <dbReference type="EMBL" id="PPS20738.1"/>
    </source>
</evidence>
<keyword evidence="8" id="KW-1185">Reference proteome</keyword>
<dbReference type="Pfam" id="PF06803">
    <property type="entry name" value="DUF1232"/>
    <property type="match status" value="1"/>
</dbReference>
<dbReference type="EMBL" id="JJMJ01000267">
    <property type="protein sequence ID" value="PPS20738.1"/>
    <property type="molecule type" value="Genomic_DNA"/>
</dbReference>
<proteinExistence type="predicted"/>
<evidence type="ECO:0000256" key="1">
    <source>
        <dbReference type="ARBA" id="ARBA00004127"/>
    </source>
</evidence>
<comment type="caution">
    <text evidence="7">The sequence shown here is derived from an EMBL/GenBank/DDBJ whole genome shotgun (WGS) entry which is preliminary data.</text>
</comment>
<dbReference type="RefSeq" id="WP_013114519.1">
    <property type="nucleotide sequence ID" value="NZ_JAWLPZ010000005.1"/>
</dbReference>
<accession>A0ABX5B0X1</accession>
<comment type="subcellular location">
    <subcellularLocation>
        <location evidence="1">Endomembrane system</location>
        <topology evidence="1">Multi-pass membrane protein</topology>
    </subcellularLocation>
</comment>
<dbReference type="Proteomes" id="UP000238924">
    <property type="component" value="Unassembled WGS sequence"/>
</dbReference>
<keyword evidence="3 5" id="KW-1133">Transmembrane helix</keyword>
<reference evidence="7 8" key="1">
    <citation type="submission" date="2014-04" db="EMBL/GenBank/DDBJ databases">
        <title>Whole genome sequence of 'Brachyspira hampsonii' D13-03603F2.</title>
        <authorList>
            <person name="Patterson A.H."/>
            <person name="Chaban B."/>
            <person name="Fernando C."/>
            <person name="Harding J.C."/>
            <person name="Hill J.E."/>
        </authorList>
    </citation>
    <scope>NUCLEOTIDE SEQUENCE [LARGE SCALE GENOMIC DNA]</scope>
    <source>
        <strain evidence="7 8">D13-03603F2</strain>
    </source>
</reference>
<name>A0ABX5B0X1_9SPIR</name>
<evidence type="ECO:0000256" key="4">
    <source>
        <dbReference type="ARBA" id="ARBA00023136"/>
    </source>
</evidence>
<keyword evidence="4 5" id="KW-0472">Membrane</keyword>